<evidence type="ECO:0000256" key="2">
    <source>
        <dbReference type="ARBA" id="ARBA00022679"/>
    </source>
</evidence>
<dbReference type="Gene3D" id="3.40.50.2000">
    <property type="entry name" value="Glycogen Phosphorylase B"/>
    <property type="match status" value="1"/>
</dbReference>
<gene>
    <name evidence="4" type="ORF">ACFPQB_09390</name>
</gene>
<accession>A0ABW0ZF51</accession>
<evidence type="ECO:0000313" key="5">
    <source>
        <dbReference type="Proteomes" id="UP001596072"/>
    </source>
</evidence>
<dbReference type="EMBL" id="JBHSNS010000003">
    <property type="protein sequence ID" value="MFC5729132.1"/>
    <property type="molecule type" value="Genomic_DNA"/>
</dbReference>
<dbReference type="EC" id="2.4.-.-" evidence="4"/>
<evidence type="ECO:0000313" key="4">
    <source>
        <dbReference type="EMBL" id="MFC5729132.1"/>
    </source>
</evidence>
<dbReference type="Pfam" id="PF00534">
    <property type="entry name" value="Glycos_transf_1"/>
    <property type="match status" value="1"/>
</dbReference>
<keyword evidence="1 4" id="KW-0328">Glycosyltransferase</keyword>
<evidence type="ECO:0000256" key="1">
    <source>
        <dbReference type="ARBA" id="ARBA00022676"/>
    </source>
</evidence>
<dbReference type="Proteomes" id="UP001596072">
    <property type="component" value="Unassembled WGS sequence"/>
</dbReference>
<dbReference type="PANTHER" id="PTHR12526:SF510">
    <property type="entry name" value="D-INOSITOL 3-PHOSPHATE GLYCOSYLTRANSFERASE"/>
    <property type="match status" value="1"/>
</dbReference>
<feature type="domain" description="Glycosyl transferase family 1" evidence="3">
    <location>
        <begin position="148"/>
        <end position="306"/>
    </location>
</feature>
<protein>
    <submittedName>
        <fullName evidence="4">Glycosyltransferase family 4 protein</fullName>
        <ecNumber evidence="4">2.4.-.-</ecNumber>
    </submittedName>
</protein>
<sequence length="349" mass="36896">MIVHFVVPEGIDDPMRPSGGNVYDRRLSDALVGAGWDVREHRVAGQAELAPVLGALPDGALVLVDGLVGSTSESMVAEAARLRLVLLLHMPVAERNVLHAVSSVVTTSGWTRRWVVTHHGLDAGRMYVATPGVDLGSVAADSTGGGHLLCVGPVTPDKGHDVLLDALGEVRDLDWICRCVGALDLDPAFVDRLTATARRSGIADRVTFPGPLSPEQLEDVRSATDLVVSASRREAFGMAVVEGLARGIPVLATDVGGHSEAVGRADDGTLPGFLVPAGDAVELATVLRRWLTDPELRERCRRSAARRRTGLATWAETGRTVAEVLARVAAVNPTPPASVSPTSRHRFEG</sequence>
<dbReference type="RefSeq" id="WP_206056143.1">
    <property type="nucleotide sequence ID" value="NZ_JBHSNS010000003.1"/>
</dbReference>
<dbReference type="CDD" id="cd03801">
    <property type="entry name" value="GT4_PimA-like"/>
    <property type="match status" value="1"/>
</dbReference>
<dbReference type="InterPro" id="IPR001296">
    <property type="entry name" value="Glyco_trans_1"/>
</dbReference>
<dbReference type="SUPFAM" id="SSF53756">
    <property type="entry name" value="UDP-Glycosyltransferase/glycogen phosphorylase"/>
    <property type="match status" value="1"/>
</dbReference>
<reference evidence="5" key="1">
    <citation type="journal article" date="2019" name="Int. J. Syst. Evol. Microbiol.">
        <title>The Global Catalogue of Microorganisms (GCM) 10K type strain sequencing project: providing services to taxonomists for standard genome sequencing and annotation.</title>
        <authorList>
            <consortium name="The Broad Institute Genomics Platform"/>
            <consortium name="The Broad Institute Genome Sequencing Center for Infectious Disease"/>
            <person name="Wu L."/>
            <person name="Ma J."/>
        </authorList>
    </citation>
    <scope>NUCLEOTIDE SEQUENCE [LARGE SCALE GENOMIC DNA]</scope>
    <source>
        <strain evidence="5">YIM 94188</strain>
    </source>
</reference>
<dbReference type="GO" id="GO:0016757">
    <property type="term" value="F:glycosyltransferase activity"/>
    <property type="evidence" value="ECO:0007669"/>
    <property type="project" value="UniProtKB-KW"/>
</dbReference>
<evidence type="ECO:0000259" key="3">
    <source>
        <dbReference type="Pfam" id="PF00534"/>
    </source>
</evidence>
<comment type="caution">
    <text evidence="4">The sequence shown here is derived from an EMBL/GenBank/DDBJ whole genome shotgun (WGS) entry which is preliminary data.</text>
</comment>
<dbReference type="PANTHER" id="PTHR12526">
    <property type="entry name" value="GLYCOSYLTRANSFERASE"/>
    <property type="match status" value="1"/>
</dbReference>
<proteinExistence type="predicted"/>
<organism evidence="4 5">
    <name type="scientific">Nocardioides vastitatis</name>
    <dbReference type="NCBI Taxonomy" id="2568655"/>
    <lineage>
        <taxon>Bacteria</taxon>
        <taxon>Bacillati</taxon>
        <taxon>Actinomycetota</taxon>
        <taxon>Actinomycetes</taxon>
        <taxon>Propionibacteriales</taxon>
        <taxon>Nocardioidaceae</taxon>
        <taxon>Nocardioides</taxon>
    </lineage>
</organism>
<keyword evidence="2 4" id="KW-0808">Transferase</keyword>
<name>A0ABW0ZF51_9ACTN</name>
<keyword evidence="5" id="KW-1185">Reference proteome</keyword>